<evidence type="ECO:0000313" key="3">
    <source>
        <dbReference type="Proteomes" id="UP000509367"/>
    </source>
</evidence>
<reference evidence="2 3" key="1">
    <citation type="submission" date="2020-06" db="EMBL/GenBank/DDBJ databases">
        <title>Oricola thermophila sp. nov. isolated from a tidal sediments.</title>
        <authorList>
            <person name="Kwon K.K."/>
            <person name="Yang S.-H."/>
            <person name="Park M.-J."/>
        </authorList>
    </citation>
    <scope>NUCLEOTIDE SEQUENCE [LARGE SCALE GENOMIC DNA]</scope>
    <source>
        <strain evidence="2 3">MEBiC13590</strain>
    </source>
</reference>
<name>A0A6N1VD32_9HYPH</name>
<dbReference type="Pfam" id="PF05545">
    <property type="entry name" value="FixQ"/>
    <property type="match status" value="1"/>
</dbReference>
<proteinExistence type="predicted"/>
<dbReference type="InterPro" id="IPR008621">
    <property type="entry name" value="Cbb3-typ_cyt_oxidase_comp"/>
</dbReference>
<protein>
    <submittedName>
        <fullName evidence="2">Cbb3-type cytochrome c oxidase subunit 3</fullName>
    </submittedName>
</protein>
<gene>
    <name evidence="2" type="ORF">HTY61_02920</name>
</gene>
<dbReference type="KEGG" id="orm:HTY61_02920"/>
<keyword evidence="1" id="KW-0812">Transmembrane</keyword>
<evidence type="ECO:0000313" key="2">
    <source>
        <dbReference type="EMBL" id="QKV17495.1"/>
    </source>
</evidence>
<dbReference type="EMBL" id="CP054836">
    <property type="protein sequence ID" value="QKV17495.1"/>
    <property type="molecule type" value="Genomic_DNA"/>
</dbReference>
<dbReference type="CDD" id="cd01324">
    <property type="entry name" value="cbb3_Oxidase_CcoQ"/>
    <property type="match status" value="1"/>
</dbReference>
<feature type="transmembrane region" description="Helical" evidence="1">
    <location>
        <begin position="15"/>
        <end position="32"/>
    </location>
</feature>
<keyword evidence="1" id="KW-0472">Membrane</keyword>
<keyword evidence="1" id="KW-1133">Transmembrane helix</keyword>
<dbReference type="AlphaFoldDB" id="A0A6N1VD32"/>
<evidence type="ECO:0000256" key="1">
    <source>
        <dbReference type="SAM" id="Phobius"/>
    </source>
</evidence>
<organism evidence="2 3">
    <name type="scientific">Oricola thermophila</name>
    <dbReference type="NCBI Taxonomy" id="2742145"/>
    <lineage>
        <taxon>Bacteria</taxon>
        <taxon>Pseudomonadati</taxon>
        <taxon>Pseudomonadota</taxon>
        <taxon>Alphaproteobacteria</taxon>
        <taxon>Hyphomicrobiales</taxon>
        <taxon>Ahrensiaceae</taxon>
        <taxon>Oricola</taxon>
    </lineage>
</organism>
<dbReference type="Proteomes" id="UP000509367">
    <property type="component" value="Chromosome"/>
</dbReference>
<sequence length="51" mass="6056">MEFDYHSMRTFADSWGLLYMFVIFLAVVVWVMRPGSKKHSEDAARIPFKED</sequence>
<dbReference type="RefSeq" id="WP_175275392.1">
    <property type="nucleotide sequence ID" value="NZ_CP054836.1"/>
</dbReference>
<accession>A0A6N1VD32</accession>
<keyword evidence="3" id="KW-1185">Reference proteome</keyword>